<organism evidence="1 2">
    <name type="scientific">Colletotrichum musicola</name>
    <dbReference type="NCBI Taxonomy" id="2175873"/>
    <lineage>
        <taxon>Eukaryota</taxon>
        <taxon>Fungi</taxon>
        <taxon>Dikarya</taxon>
        <taxon>Ascomycota</taxon>
        <taxon>Pezizomycotina</taxon>
        <taxon>Sordariomycetes</taxon>
        <taxon>Hypocreomycetidae</taxon>
        <taxon>Glomerellales</taxon>
        <taxon>Glomerellaceae</taxon>
        <taxon>Colletotrichum</taxon>
        <taxon>Colletotrichum orchidearum species complex</taxon>
    </lineage>
</organism>
<proteinExistence type="predicted"/>
<dbReference type="EMBL" id="WIGM01000587">
    <property type="protein sequence ID" value="KAF6820864.1"/>
    <property type="molecule type" value="Genomic_DNA"/>
</dbReference>
<dbReference type="AlphaFoldDB" id="A0A8H6N5F5"/>
<accession>A0A8H6N5F5</accession>
<evidence type="ECO:0000313" key="1">
    <source>
        <dbReference type="EMBL" id="KAF6820864.1"/>
    </source>
</evidence>
<comment type="caution">
    <text evidence="1">The sequence shown here is derived from an EMBL/GenBank/DDBJ whole genome shotgun (WGS) entry which is preliminary data.</text>
</comment>
<keyword evidence="2" id="KW-1185">Reference proteome</keyword>
<protein>
    <submittedName>
        <fullName evidence="1">Uncharacterized protein</fullName>
    </submittedName>
</protein>
<dbReference type="Proteomes" id="UP000639643">
    <property type="component" value="Unassembled WGS sequence"/>
</dbReference>
<gene>
    <name evidence="1" type="ORF">CMUS01_11485</name>
</gene>
<reference evidence="1" key="1">
    <citation type="journal article" date="2020" name="Phytopathology">
        <title>Genome Sequence Resources of Colletotrichum truncatum, C. plurivorum, C. musicola, and C. sojae: Four Species Pathogenic to Soybean (Glycine max).</title>
        <authorList>
            <person name="Rogerio F."/>
            <person name="Boufleur T.R."/>
            <person name="Ciampi-Guillardi M."/>
            <person name="Sukno S.A."/>
            <person name="Thon M.R."/>
            <person name="Massola Junior N.S."/>
            <person name="Baroncelli R."/>
        </authorList>
    </citation>
    <scope>NUCLEOTIDE SEQUENCE</scope>
    <source>
        <strain evidence="1">LFN0074</strain>
    </source>
</reference>
<sequence>MTNETNELLAFPDYFAVRVLKTPSIPQVLPDELEIAEPLYIFSAQYVTAGLSTTPTFLEDLK</sequence>
<name>A0A8H6N5F5_9PEZI</name>
<evidence type="ECO:0000313" key="2">
    <source>
        <dbReference type="Proteomes" id="UP000639643"/>
    </source>
</evidence>